<sequence length="22" mass="2638">PKTQVFSWPKPSELILRPKDDR</sequence>
<dbReference type="WBParaSite" id="BXY_1132200.1">
    <property type="protein sequence ID" value="BXY_1132200.1"/>
    <property type="gene ID" value="BXY_1132200"/>
</dbReference>
<proteinExistence type="predicted"/>
<evidence type="ECO:0000313" key="2">
    <source>
        <dbReference type="Proteomes" id="UP000095284"/>
    </source>
</evidence>
<dbReference type="AlphaFoldDB" id="A0A1I7SE64"/>
<evidence type="ECO:0000313" key="3">
    <source>
        <dbReference type="WBParaSite" id="BXY_1132200.1"/>
    </source>
</evidence>
<organism evidence="2 3">
    <name type="scientific">Bursaphelenchus xylophilus</name>
    <name type="common">Pinewood nematode worm</name>
    <name type="synonym">Aphelenchoides xylophilus</name>
    <dbReference type="NCBI Taxonomy" id="6326"/>
    <lineage>
        <taxon>Eukaryota</taxon>
        <taxon>Metazoa</taxon>
        <taxon>Ecdysozoa</taxon>
        <taxon>Nematoda</taxon>
        <taxon>Chromadorea</taxon>
        <taxon>Rhabditida</taxon>
        <taxon>Tylenchina</taxon>
        <taxon>Tylenchomorpha</taxon>
        <taxon>Aphelenchoidea</taxon>
        <taxon>Aphelenchoididae</taxon>
        <taxon>Bursaphelenchus</taxon>
    </lineage>
</organism>
<accession>A0A1I7SE64</accession>
<evidence type="ECO:0000256" key="1">
    <source>
        <dbReference type="SAM" id="MobiDB-lite"/>
    </source>
</evidence>
<feature type="region of interest" description="Disordered" evidence="1">
    <location>
        <begin position="1"/>
        <end position="22"/>
    </location>
</feature>
<name>A0A1I7SE64_BURXY</name>
<reference evidence="3" key="1">
    <citation type="submission" date="2016-11" db="UniProtKB">
        <authorList>
            <consortium name="WormBaseParasite"/>
        </authorList>
    </citation>
    <scope>IDENTIFICATION</scope>
</reference>
<dbReference type="Proteomes" id="UP000095284">
    <property type="component" value="Unplaced"/>
</dbReference>
<protein>
    <submittedName>
        <fullName evidence="3">Truncated pol protein</fullName>
    </submittedName>
</protein>